<name>Q46MQ9_CUPPJ</name>
<dbReference type="KEGG" id="reu:Reut_C6261"/>
<gene>
    <name evidence="2" type="ordered locus">Reut_C6261</name>
</gene>
<evidence type="ECO:0000259" key="1">
    <source>
        <dbReference type="Pfam" id="PF06527"/>
    </source>
</evidence>
<reference evidence="2" key="1">
    <citation type="submission" date="2005-08" db="EMBL/GenBank/DDBJ databases">
        <title>Complete sequence of a megaplasmid of Ralstonia eutropha JMP134.</title>
        <authorList>
            <person name="Copeland A."/>
            <person name="Lucas S."/>
            <person name="Lapidus A."/>
            <person name="Barry K."/>
            <person name="Detter J.C."/>
            <person name="Glavina T."/>
            <person name="Hammon N."/>
            <person name="Israni S."/>
            <person name="Pitluck S."/>
            <person name="Goltsman E."/>
            <person name="Martinez M."/>
            <person name="Vergez L."/>
            <person name="Larimer F."/>
            <person name="Land M."/>
            <person name="Lykidis A."/>
            <person name="Richardson P."/>
        </authorList>
    </citation>
    <scope>NUCLEOTIDE SEQUENCE [LARGE SCALE GENOMIC DNA]</scope>
    <source>
        <strain evidence="2">JMP134</strain>
        <plasmid evidence="2">megaplasmid</plasmid>
    </source>
</reference>
<dbReference type="OrthoDB" id="8961159at2"/>
<dbReference type="eggNOG" id="ENOG5034319">
    <property type="taxonomic scope" value="Bacteria"/>
</dbReference>
<dbReference type="InterPro" id="IPR009492">
    <property type="entry name" value="TniQ"/>
</dbReference>
<proteinExistence type="predicted"/>
<protein>
    <recommendedName>
        <fullName evidence="1">TniQ domain-containing protein</fullName>
    </recommendedName>
</protein>
<accession>Q46MQ9</accession>
<organism evidence="2">
    <name type="scientific">Cupriavidus pinatubonensis (strain JMP 134 / LMG 1197)</name>
    <name type="common">Cupriavidus necator (strain JMP 134)</name>
    <dbReference type="NCBI Taxonomy" id="264198"/>
    <lineage>
        <taxon>Bacteria</taxon>
        <taxon>Pseudomonadati</taxon>
        <taxon>Pseudomonadota</taxon>
        <taxon>Betaproteobacteria</taxon>
        <taxon>Burkholderiales</taxon>
        <taxon>Burkholderiaceae</taxon>
        <taxon>Cupriavidus</taxon>
    </lineage>
</organism>
<dbReference type="HOGENOM" id="CLU_1529769_0_0_4"/>
<dbReference type="AlphaFoldDB" id="Q46MQ9"/>
<evidence type="ECO:0000313" key="2">
    <source>
        <dbReference type="EMBL" id="AAZ65566.1"/>
    </source>
</evidence>
<dbReference type="Pfam" id="PF06527">
    <property type="entry name" value="TniQ"/>
    <property type="match status" value="1"/>
</dbReference>
<feature type="domain" description="TniQ" evidence="1">
    <location>
        <begin position="15"/>
        <end position="135"/>
    </location>
</feature>
<dbReference type="EMBL" id="CP000092">
    <property type="protein sequence ID" value="AAZ65566.1"/>
    <property type="molecule type" value="Genomic_DNA"/>
</dbReference>
<keyword evidence="2" id="KW-0614">Plasmid</keyword>
<sequence length="169" mass="19329">MQHEPCCPEGVRPWPVAPRPFDDEAFGGWLGRLAARYQISVEQLWQIGGLGAYPALTNAGWLPFPPMNEQALCRLACLTHVGIQRLEALQTPTAWVSDRDQLPYCFECLLLNPVDVSSPRWKRDWLDPRTAVCQVPGHRMNTLAPCRLRICRNLTAVLWKVRKRQRRSS</sequence>
<geneLocation type="plasmid" evidence="2">
    <name>megaplasmid</name>
</geneLocation>